<comment type="subunit">
    <text evidence="5">Part of the 30S ribosomal subunit. Contacts proteins S5 and S12.</text>
</comment>
<keyword evidence="2 5" id="KW-0689">Ribosomal protein</keyword>
<dbReference type="FunFam" id="3.30.1490.10:FF:000001">
    <property type="entry name" value="30S ribosomal protein S8"/>
    <property type="match status" value="1"/>
</dbReference>
<dbReference type="HAMAP" id="MF_01302_B">
    <property type="entry name" value="Ribosomal_uS8_B"/>
    <property type="match status" value="1"/>
</dbReference>
<dbReference type="Proteomes" id="UP000178935">
    <property type="component" value="Unassembled WGS sequence"/>
</dbReference>
<keyword evidence="5" id="KW-0699">rRNA-binding</keyword>
<dbReference type="GO" id="GO:0005737">
    <property type="term" value="C:cytoplasm"/>
    <property type="evidence" value="ECO:0007669"/>
    <property type="project" value="UniProtKB-ARBA"/>
</dbReference>
<keyword evidence="3 5" id="KW-0687">Ribonucleoprotein</keyword>
<dbReference type="InterPro" id="IPR035987">
    <property type="entry name" value="Ribosomal_uS8_sf"/>
</dbReference>
<evidence type="ECO:0000256" key="4">
    <source>
        <dbReference type="ARBA" id="ARBA00035258"/>
    </source>
</evidence>
<name>A0A1G2JL08_9BACT</name>
<accession>A0A1G2JL08</accession>
<dbReference type="GO" id="GO:1990904">
    <property type="term" value="C:ribonucleoprotein complex"/>
    <property type="evidence" value="ECO:0007669"/>
    <property type="project" value="UniProtKB-KW"/>
</dbReference>
<dbReference type="NCBIfam" id="NF001109">
    <property type="entry name" value="PRK00136.1"/>
    <property type="match status" value="1"/>
</dbReference>
<evidence type="ECO:0000256" key="3">
    <source>
        <dbReference type="ARBA" id="ARBA00023274"/>
    </source>
</evidence>
<sequence length="128" mass="14261">MDKIVDLLNQIRNSQAVAKQDFSISASNLKYEILKLLESNGFIAEVKKTNKGKMKTLKITLKYENGLPKISGLKRVSKQGQRIYHSNDEIRKVMGGYGISIVSTSKGLMTGKDAKKQNLGGEVICEIW</sequence>
<dbReference type="GO" id="GO:0003735">
    <property type="term" value="F:structural constituent of ribosome"/>
    <property type="evidence" value="ECO:0007669"/>
    <property type="project" value="InterPro"/>
</dbReference>
<evidence type="ECO:0000313" key="8">
    <source>
        <dbReference type="Proteomes" id="UP000178935"/>
    </source>
</evidence>
<protein>
    <recommendedName>
        <fullName evidence="4 5">Small ribosomal subunit protein uS8</fullName>
    </recommendedName>
</protein>
<evidence type="ECO:0000256" key="5">
    <source>
        <dbReference type="HAMAP-Rule" id="MF_01302"/>
    </source>
</evidence>
<dbReference type="InterPro" id="IPR047863">
    <property type="entry name" value="Ribosomal_uS8_CS"/>
</dbReference>
<evidence type="ECO:0000256" key="6">
    <source>
        <dbReference type="RuleBase" id="RU003660"/>
    </source>
</evidence>
<organism evidence="7 8">
    <name type="scientific">Candidatus Staskawiczbacteria bacterium RIFOXYD1_FULL_32_13</name>
    <dbReference type="NCBI Taxonomy" id="1802234"/>
    <lineage>
        <taxon>Bacteria</taxon>
        <taxon>Candidatus Staskawicziibacteriota</taxon>
    </lineage>
</organism>
<dbReference type="SUPFAM" id="SSF56047">
    <property type="entry name" value="Ribosomal protein S8"/>
    <property type="match status" value="1"/>
</dbReference>
<dbReference type="PROSITE" id="PS00053">
    <property type="entry name" value="RIBOSOMAL_S8"/>
    <property type="match status" value="1"/>
</dbReference>
<dbReference type="EMBL" id="MHPU01000038">
    <property type="protein sequence ID" value="OGZ87809.1"/>
    <property type="molecule type" value="Genomic_DNA"/>
</dbReference>
<comment type="caution">
    <text evidence="7">The sequence shown here is derived from an EMBL/GenBank/DDBJ whole genome shotgun (WGS) entry which is preliminary data.</text>
</comment>
<reference evidence="7 8" key="1">
    <citation type="journal article" date="2016" name="Nat. Commun.">
        <title>Thousands of microbial genomes shed light on interconnected biogeochemical processes in an aquifer system.</title>
        <authorList>
            <person name="Anantharaman K."/>
            <person name="Brown C.T."/>
            <person name="Hug L.A."/>
            <person name="Sharon I."/>
            <person name="Castelle C.J."/>
            <person name="Probst A.J."/>
            <person name="Thomas B.C."/>
            <person name="Singh A."/>
            <person name="Wilkins M.J."/>
            <person name="Karaoz U."/>
            <person name="Brodie E.L."/>
            <person name="Williams K.H."/>
            <person name="Hubbard S.S."/>
            <person name="Banfield J.F."/>
        </authorList>
    </citation>
    <scope>NUCLEOTIDE SEQUENCE [LARGE SCALE GENOMIC DNA]</scope>
</reference>
<dbReference type="Gene3D" id="3.30.1490.10">
    <property type="match status" value="1"/>
</dbReference>
<evidence type="ECO:0000256" key="2">
    <source>
        <dbReference type="ARBA" id="ARBA00022980"/>
    </source>
</evidence>
<evidence type="ECO:0000256" key="1">
    <source>
        <dbReference type="ARBA" id="ARBA00006471"/>
    </source>
</evidence>
<keyword evidence="5" id="KW-0694">RNA-binding</keyword>
<dbReference type="GO" id="GO:0006412">
    <property type="term" value="P:translation"/>
    <property type="evidence" value="ECO:0007669"/>
    <property type="project" value="UniProtKB-UniRule"/>
</dbReference>
<evidence type="ECO:0000313" key="7">
    <source>
        <dbReference type="EMBL" id="OGZ87809.1"/>
    </source>
</evidence>
<dbReference type="GO" id="GO:0019843">
    <property type="term" value="F:rRNA binding"/>
    <property type="evidence" value="ECO:0007669"/>
    <property type="project" value="UniProtKB-UniRule"/>
</dbReference>
<dbReference type="PANTHER" id="PTHR11758">
    <property type="entry name" value="40S RIBOSOMAL PROTEIN S15A"/>
    <property type="match status" value="1"/>
</dbReference>
<comment type="function">
    <text evidence="5">One of the primary rRNA binding proteins, it binds directly to 16S rRNA central domain where it helps coordinate assembly of the platform of the 30S subunit.</text>
</comment>
<dbReference type="InterPro" id="IPR000630">
    <property type="entry name" value="Ribosomal_uS8"/>
</dbReference>
<dbReference type="AlphaFoldDB" id="A0A1G2JL08"/>
<dbReference type="GO" id="GO:0005840">
    <property type="term" value="C:ribosome"/>
    <property type="evidence" value="ECO:0007669"/>
    <property type="project" value="UniProtKB-KW"/>
</dbReference>
<comment type="similarity">
    <text evidence="1 5 6">Belongs to the universal ribosomal protein uS8 family.</text>
</comment>
<dbReference type="Gene3D" id="3.30.1370.30">
    <property type="match status" value="1"/>
</dbReference>
<proteinExistence type="inferred from homology"/>
<gene>
    <name evidence="5" type="primary">rpsH</name>
    <name evidence="7" type="ORF">A2561_04370</name>
</gene>
<dbReference type="Pfam" id="PF00410">
    <property type="entry name" value="Ribosomal_S8"/>
    <property type="match status" value="1"/>
</dbReference>